<gene>
    <name evidence="6" type="ORF">EPJ69_04015</name>
</gene>
<evidence type="ECO:0000313" key="7">
    <source>
        <dbReference type="Proteomes" id="UP000324707"/>
    </source>
</evidence>
<feature type="binding site" evidence="3">
    <location>
        <position position="55"/>
    </location>
    <ligand>
        <name>CoA</name>
        <dbReference type="ChEBI" id="CHEBI:57287"/>
    </ligand>
</feature>
<dbReference type="InterPro" id="IPR006176">
    <property type="entry name" value="3-OHacyl-CoA_DH_NAD-bd"/>
</dbReference>
<dbReference type="SUPFAM" id="SSF48179">
    <property type="entry name" value="6-phosphogluconate dehydrogenase C-terminal domain-like"/>
    <property type="match status" value="1"/>
</dbReference>
<sequence length="282" mass="31366">MNKNIMVIGSGLMGSGIAQICAYSGFRTILVDIKKEFTDSAYEKIKKSLERMVEKSKCSEQEMKNALSNLTVSIDYNDGKDCDLVIEAVNENIEIKKNVFKQLDKICNAKTIFASNTSTLSITQLATSTNRPDKVIGMHFFIPAPVMKLVEIIPGINTSKETFEFIKSISDNLNKISVTAKDFPGFIVNRIFVPMWNEAMFLVMEGVEPKDIDNAMKYGANLPMGPLELADFAGLDTVLSVMNTLYDGFKDSKFRPCPLLVKKVEGGNLGRKTGKGFYDYNN</sequence>
<dbReference type="InterPro" id="IPR008927">
    <property type="entry name" value="6-PGluconate_DH-like_C_sf"/>
</dbReference>
<dbReference type="PANTHER" id="PTHR48075:SF5">
    <property type="entry name" value="3-HYDROXYBUTYRYL-COA DEHYDROGENASE"/>
    <property type="match status" value="1"/>
</dbReference>
<dbReference type="EMBL" id="SAXX01000011">
    <property type="protein sequence ID" value="TXJ33552.1"/>
    <property type="molecule type" value="Genomic_DNA"/>
</dbReference>
<accession>A0A5C8EA87</accession>
<dbReference type="PANTHER" id="PTHR48075">
    <property type="entry name" value="3-HYDROXYACYL-COA DEHYDROGENASE FAMILY PROTEIN"/>
    <property type="match status" value="1"/>
</dbReference>
<dbReference type="AlphaFoldDB" id="A0A5C8EA87"/>
<dbReference type="InterPro" id="IPR022694">
    <property type="entry name" value="3-OHacyl-CoA_DH"/>
</dbReference>
<dbReference type="RefSeq" id="WP_147736276.1">
    <property type="nucleotide sequence ID" value="NZ_SAXX01000011.1"/>
</dbReference>
<evidence type="ECO:0000259" key="5">
    <source>
        <dbReference type="Pfam" id="PF02737"/>
    </source>
</evidence>
<feature type="domain" description="3-hydroxyacyl-CoA dehydrogenase NAD binding" evidence="5">
    <location>
        <begin position="5"/>
        <end position="182"/>
    </location>
</feature>
<dbReference type="Pfam" id="PF02737">
    <property type="entry name" value="3HCDH_N"/>
    <property type="match status" value="1"/>
</dbReference>
<proteinExistence type="predicted"/>
<dbReference type="Proteomes" id="UP000324707">
    <property type="component" value="Unassembled WGS sequence"/>
</dbReference>
<feature type="site" description="Important for catalytic activity" evidence="2">
    <location>
        <position position="139"/>
    </location>
</feature>
<dbReference type="PIRSF" id="PIRSF000105">
    <property type="entry name" value="HCDH"/>
    <property type="match status" value="1"/>
</dbReference>
<dbReference type="GO" id="GO:0006631">
    <property type="term" value="P:fatty acid metabolic process"/>
    <property type="evidence" value="ECO:0007669"/>
    <property type="project" value="InterPro"/>
</dbReference>
<dbReference type="InterPro" id="IPR036291">
    <property type="entry name" value="NAD(P)-bd_dom_sf"/>
</dbReference>
<dbReference type="GO" id="GO:0016616">
    <property type="term" value="F:oxidoreductase activity, acting on the CH-OH group of donors, NAD or NADP as acceptor"/>
    <property type="evidence" value="ECO:0007669"/>
    <property type="project" value="InterPro"/>
</dbReference>
<organism evidence="6 7">
    <name type="scientific">Brachyspira aalborgi</name>
    <dbReference type="NCBI Taxonomy" id="29522"/>
    <lineage>
        <taxon>Bacteria</taxon>
        <taxon>Pseudomonadati</taxon>
        <taxon>Spirochaetota</taxon>
        <taxon>Spirochaetia</taxon>
        <taxon>Brachyspirales</taxon>
        <taxon>Brachyspiraceae</taxon>
        <taxon>Brachyspira</taxon>
    </lineage>
</organism>
<dbReference type="InterPro" id="IPR006108">
    <property type="entry name" value="3HC_DH_C"/>
</dbReference>
<dbReference type="InterPro" id="IPR013328">
    <property type="entry name" value="6PGD_dom2"/>
</dbReference>
<dbReference type="Gene3D" id="1.10.1040.10">
    <property type="entry name" value="N-(1-d-carboxylethyl)-l-norvaline Dehydrogenase, domain 2"/>
    <property type="match status" value="1"/>
</dbReference>
<name>A0A5C8EA87_9SPIR</name>
<dbReference type="SUPFAM" id="SSF51735">
    <property type="entry name" value="NAD(P)-binding Rossmann-fold domains"/>
    <property type="match status" value="1"/>
</dbReference>
<evidence type="ECO:0000256" key="3">
    <source>
        <dbReference type="PIRSR" id="PIRSR000105-3"/>
    </source>
</evidence>
<protein>
    <submittedName>
        <fullName evidence="6">3-hydroxybutyryl-CoA dehydrogenase</fullName>
    </submittedName>
</protein>
<evidence type="ECO:0000313" key="6">
    <source>
        <dbReference type="EMBL" id="TXJ33552.1"/>
    </source>
</evidence>
<keyword evidence="1" id="KW-0560">Oxidoreductase</keyword>
<feature type="domain" description="3-hydroxyacyl-CoA dehydrogenase C-terminal" evidence="4">
    <location>
        <begin position="185"/>
        <end position="280"/>
    </location>
</feature>
<dbReference type="Gene3D" id="3.40.50.720">
    <property type="entry name" value="NAD(P)-binding Rossmann-like Domain"/>
    <property type="match status" value="1"/>
</dbReference>
<dbReference type="GO" id="GO:0070403">
    <property type="term" value="F:NAD+ binding"/>
    <property type="evidence" value="ECO:0007669"/>
    <property type="project" value="InterPro"/>
</dbReference>
<dbReference type="FunFam" id="3.40.50.720:FF:000009">
    <property type="entry name" value="Fatty oxidation complex, alpha subunit"/>
    <property type="match status" value="1"/>
</dbReference>
<dbReference type="Pfam" id="PF00725">
    <property type="entry name" value="3HCDH"/>
    <property type="match status" value="1"/>
</dbReference>
<comment type="caution">
    <text evidence="6">The sequence shown here is derived from an EMBL/GenBank/DDBJ whole genome shotgun (WGS) entry which is preliminary data.</text>
</comment>
<evidence type="ECO:0000256" key="2">
    <source>
        <dbReference type="PIRSR" id="PIRSR000105-1"/>
    </source>
</evidence>
<evidence type="ECO:0000256" key="1">
    <source>
        <dbReference type="ARBA" id="ARBA00023002"/>
    </source>
</evidence>
<evidence type="ECO:0000259" key="4">
    <source>
        <dbReference type="Pfam" id="PF00725"/>
    </source>
</evidence>
<feature type="binding site" evidence="3">
    <location>
        <position position="48"/>
    </location>
    <ligand>
        <name>CoA</name>
        <dbReference type="ChEBI" id="CHEBI:57287"/>
    </ligand>
</feature>
<feature type="binding site" evidence="3">
    <location>
        <position position="118"/>
    </location>
    <ligand>
        <name>CoA</name>
        <dbReference type="ChEBI" id="CHEBI:57287"/>
    </ligand>
</feature>
<reference evidence="6 7" key="1">
    <citation type="journal article" date="1992" name="Lakartidningen">
        <title>[Penicillin V and not amoxicillin is the first choice preparation in acute otitis].</title>
        <authorList>
            <person name="Kamme C."/>
            <person name="Lundgren K."/>
            <person name="Prellner K."/>
        </authorList>
    </citation>
    <scope>NUCLEOTIDE SEQUENCE [LARGE SCALE GENOMIC DNA]</scope>
    <source>
        <strain evidence="6 7">PC5538III-lc</strain>
    </source>
</reference>